<evidence type="ECO:0000313" key="9">
    <source>
        <dbReference type="Proteomes" id="UP000253664"/>
    </source>
</evidence>
<comment type="subcellular location">
    <subcellularLocation>
        <location evidence="1">Membrane</location>
        <topology evidence="1">Multi-pass membrane protein</topology>
    </subcellularLocation>
</comment>
<dbReference type="Proteomes" id="UP000253664">
    <property type="component" value="Unassembled WGS sequence"/>
</dbReference>
<dbReference type="InterPro" id="IPR012681">
    <property type="entry name" value="NCS1"/>
</dbReference>
<organism evidence="8 9">
    <name type="scientific">Ophiocordyceps polyrhachis-furcata BCC 54312</name>
    <dbReference type="NCBI Taxonomy" id="1330021"/>
    <lineage>
        <taxon>Eukaryota</taxon>
        <taxon>Fungi</taxon>
        <taxon>Dikarya</taxon>
        <taxon>Ascomycota</taxon>
        <taxon>Pezizomycotina</taxon>
        <taxon>Sordariomycetes</taxon>
        <taxon>Hypocreomycetidae</taxon>
        <taxon>Hypocreales</taxon>
        <taxon>Ophiocordycipitaceae</taxon>
        <taxon>Ophiocordyceps</taxon>
    </lineage>
</organism>
<dbReference type="AlphaFoldDB" id="A0A367LR81"/>
<protein>
    <recommendedName>
        <fullName evidence="10">Uracil permease</fullName>
    </recommendedName>
</protein>
<dbReference type="GO" id="GO:0005886">
    <property type="term" value="C:plasma membrane"/>
    <property type="evidence" value="ECO:0007669"/>
    <property type="project" value="TreeGrafter"/>
</dbReference>
<feature type="compositionally biased region" description="Basic and acidic residues" evidence="6">
    <location>
        <begin position="531"/>
        <end position="548"/>
    </location>
</feature>
<dbReference type="Gene3D" id="1.10.4160.10">
    <property type="entry name" value="Hydantoin permease"/>
    <property type="match status" value="1"/>
</dbReference>
<name>A0A367LR81_9HYPO</name>
<accession>A0A367LR81</accession>
<dbReference type="EMBL" id="LKCN02000001">
    <property type="protein sequence ID" value="RCI16897.1"/>
    <property type="molecule type" value="Genomic_DNA"/>
</dbReference>
<evidence type="ECO:0000256" key="1">
    <source>
        <dbReference type="ARBA" id="ARBA00004141"/>
    </source>
</evidence>
<reference evidence="8 9" key="1">
    <citation type="journal article" date="2015" name="BMC Genomics">
        <title>Insights from the genome of Ophiocordyceps polyrhachis-furcata to pathogenicity and host specificity in insect fungi.</title>
        <authorList>
            <person name="Wichadakul D."/>
            <person name="Kobmoo N."/>
            <person name="Ingsriswang S."/>
            <person name="Tangphatsornruang S."/>
            <person name="Chantasingh D."/>
            <person name="Luangsa-ard J.J."/>
            <person name="Eurwilaichitr L."/>
        </authorList>
    </citation>
    <scope>NUCLEOTIDE SEQUENCE [LARGE SCALE GENOMIC DNA]</scope>
    <source>
        <strain evidence="8 9">BCC 54312</strain>
    </source>
</reference>
<keyword evidence="3 7" id="KW-0812">Transmembrane</keyword>
<feature type="transmembrane region" description="Helical" evidence="7">
    <location>
        <begin position="73"/>
        <end position="91"/>
    </location>
</feature>
<feature type="transmembrane region" description="Helical" evidence="7">
    <location>
        <begin position="369"/>
        <end position="387"/>
    </location>
</feature>
<evidence type="ECO:0000256" key="5">
    <source>
        <dbReference type="ARBA" id="ARBA00023136"/>
    </source>
</evidence>
<dbReference type="OrthoDB" id="2018619at2759"/>
<evidence type="ECO:0000313" key="8">
    <source>
        <dbReference type="EMBL" id="RCI16897.1"/>
    </source>
</evidence>
<feature type="transmembrane region" description="Helical" evidence="7">
    <location>
        <begin position="478"/>
        <end position="500"/>
    </location>
</feature>
<feature type="transmembrane region" description="Helical" evidence="7">
    <location>
        <begin position="199"/>
        <end position="219"/>
    </location>
</feature>
<comment type="similarity">
    <text evidence="2">Belongs to the purine-cytosine permease (2.A.39) family.</text>
</comment>
<proteinExistence type="inferred from homology"/>
<dbReference type="CDD" id="cd11482">
    <property type="entry name" value="SLC-NCS1sbd_NRT1-like"/>
    <property type="match status" value="1"/>
</dbReference>
<evidence type="ECO:0000256" key="4">
    <source>
        <dbReference type="ARBA" id="ARBA00022989"/>
    </source>
</evidence>
<feature type="transmembrane region" description="Helical" evidence="7">
    <location>
        <begin position="279"/>
        <end position="304"/>
    </location>
</feature>
<dbReference type="GO" id="GO:0015205">
    <property type="term" value="F:nucleobase transmembrane transporter activity"/>
    <property type="evidence" value="ECO:0007669"/>
    <property type="project" value="TreeGrafter"/>
</dbReference>
<dbReference type="NCBIfam" id="TIGR00800">
    <property type="entry name" value="ncs1"/>
    <property type="match status" value="1"/>
</dbReference>
<feature type="transmembrane region" description="Helical" evidence="7">
    <location>
        <begin position="133"/>
        <end position="154"/>
    </location>
</feature>
<dbReference type="InterPro" id="IPR001248">
    <property type="entry name" value="Pur-cyt_permease"/>
</dbReference>
<dbReference type="Pfam" id="PF02133">
    <property type="entry name" value="Transp_cyt_pur"/>
    <property type="match status" value="1"/>
</dbReference>
<feature type="transmembrane region" description="Helical" evidence="7">
    <location>
        <begin position="324"/>
        <end position="348"/>
    </location>
</feature>
<dbReference type="FunFam" id="1.10.4160.10:FF:000001">
    <property type="entry name" value="Uracil permease, putative"/>
    <property type="match status" value="1"/>
</dbReference>
<evidence type="ECO:0000256" key="6">
    <source>
        <dbReference type="SAM" id="MobiDB-lite"/>
    </source>
</evidence>
<comment type="caution">
    <text evidence="8">The sequence shown here is derived from an EMBL/GenBank/DDBJ whole genome shotgun (WGS) entry which is preliminary data.</text>
</comment>
<feature type="transmembrane region" description="Helical" evidence="7">
    <location>
        <begin position="174"/>
        <end position="192"/>
    </location>
</feature>
<feature type="transmembrane region" description="Helical" evidence="7">
    <location>
        <begin position="42"/>
        <end position="61"/>
    </location>
</feature>
<dbReference type="PANTHER" id="PTHR30618">
    <property type="entry name" value="NCS1 FAMILY PURINE/PYRIMIDINE TRANSPORTER"/>
    <property type="match status" value="1"/>
</dbReference>
<keyword evidence="4 7" id="KW-1133">Transmembrane helix</keyword>
<feature type="transmembrane region" description="Helical" evidence="7">
    <location>
        <begin position="393"/>
        <end position="418"/>
    </location>
</feature>
<evidence type="ECO:0008006" key="10">
    <source>
        <dbReference type="Google" id="ProtNLM"/>
    </source>
</evidence>
<feature type="transmembrane region" description="Helical" evidence="7">
    <location>
        <begin position="448"/>
        <end position="466"/>
    </location>
</feature>
<dbReference type="InterPro" id="IPR045225">
    <property type="entry name" value="Uracil/uridine/allantoin_perm"/>
</dbReference>
<gene>
    <name evidence="8" type="ORF">L249_2884</name>
</gene>
<evidence type="ECO:0000256" key="2">
    <source>
        <dbReference type="ARBA" id="ARBA00008974"/>
    </source>
</evidence>
<evidence type="ECO:0000256" key="7">
    <source>
        <dbReference type="SAM" id="Phobius"/>
    </source>
</evidence>
<feature type="region of interest" description="Disordered" evidence="6">
    <location>
        <begin position="518"/>
        <end position="548"/>
    </location>
</feature>
<sequence length="548" mass="60753">MVKSQLSRWAERLAVESVPSRELMLSNHDLEPVERRRRQWGAWNFVGFWVADSFNINTWMISSSMIMAGLSWWQAWICIWIGYFISAALIVSTGRIGAVYHIGFPVANRASFGVWGSLWPVFNRAAMAKKTRYGLQCYIGGQVVYLMIRCMSKSWDRSRMSGPFERGVTSTPEFVSFIIFWLCSLPALWFPVHKIRHLFTVKAYVVPPAAVAFLVWAVVRAGGVGPILGQPSSVGGSELGWEMVRGIMASIANFSTLIINDCDFTRFARRPVDALWSQFLGIPICFAVTSFIGIVVSSSSTIIYGESIWNPVDLLGRFLDDGGAGQRFGVFVIAFAFALAQMGTNIAANSVSAGSDLTALLPRYINIRRGGYLCAFIGLAMCPYNLVTSANRFVTYLSAYSVFLSSIAGVIITDYYVVRRGFLAVGDLYHARRSGPYFYTRGVNLRAYVAYVAGILVNVVGFAGAVGRRVPQAATYLYRLDFFCGLFVSSAVYWALCRLFPVQATSKQWMEVGEEAIDDDEAMEQGSRSHSGGEEDKRQACLSEKSGK</sequence>
<keyword evidence="9" id="KW-1185">Reference proteome</keyword>
<evidence type="ECO:0000256" key="3">
    <source>
        <dbReference type="ARBA" id="ARBA00022692"/>
    </source>
</evidence>
<dbReference type="PANTHER" id="PTHR30618:SF2">
    <property type="entry name" value="ALLANTOIN PERMEASE-RELATED"/>
    <property type="match status" value="1"/>
</dbReference>
<keyword evidence="5 7" id="KW-0472">Membrane</keyword>